<sequence length="164" mass="17978">PEALKNKESNIMRISHQAFPAQPHQVWSITKRAAVEQQPVAAQIEQKAHPDRADRRKQAGAAAAVVSAVAQVIQIRLRSVAAAFIESQISPRSAAVASQRERPAPTWESREPGSKGAQISVVSRGRWTTRRVATIPGSIQSPSRREPPPVPICEHHRSRRKSTG</sequence>
<keyword evidence="3" id="KW-1185">Reference proteome</keyword>
<evidence type="ECO:0000313" key="3">
    <source>
        <dbReference type="Proteomes" id="UP000823775"/>
    </source>
</evidence>
<organism evidence="2 3">
    <name type="scientific">Datura stramonium</name>
    <name type="common">Jimsonweed</name>
    <name type="synonym">Common thornapple</name>
    <dbReference type="NCBI Taxonomy" id="4076"/>
    <lineage>
        <taxon>Eukaryota</taxon>
        <taxon>Viridiplantae</taxon>
        <taxon>Streptophyta</taxon>
        <taxon>Embryophyta</taxon>
        <taxon>Tracheophyta</taxon>
        <taxon>Spermatophyta</taxon>
        <taxon>Magnoliopsida</taxon>
        <taxon>eudicotyledons</taxon>
        <taxon>Gunneridae</taxon>
        <taxon>Pentapetalae</taxon>
        <taxon>asterids</taxon>
        <taxon>lamiids</taxon>
        <taxon>Solanales</taxon>
        <taxon>Solanaceae</taxon>
        <taxon>Solanoideae</taxon>
        <taxon>Datureae</taxon>
        <taxon>Datura</taxon>
    </lineage>
</organism>
<evidence type="ECO:0000313" key="2">
    <source>
        <dbReference type="EMBL" id="MCE5166245.1"/>
    </source>
</evidence>
<feature type="compositionally biased region" description="Basic and acidic residues" evidence="1">
    <location>
        <begin position="99"/>
        <end position="113"/>
    </location>
</feature>
<evidence type="ECO:0000256" key="1">
    <source>
        <dbReference type="SAM" id="MobiDB-lite"/>
    </source>
</evidence>
<reference evidence="2 3" key="1">
    <citation type="journal article" date="2021" name="BMC Genomics">
        <title>Datura genome reveals duplications of psychoactive alkaloid biosynthetic genes and high mutation rate following tissue culture.</title>
        <authorList>
            <person name="Rajewski A."/>
            <person name="Carter-House D."/>
            <person name="Stajich J."/>
            <person name="Litt A."/>
        </authorList>
    </citation>
    <scope>NUCLEOTIDE SEQUENCE [LARGE SCALE GENOMIC DNA]</scope>
    <source>
        <strain evidence="2">AR-01</strain>
    </source>
</reference>
<dbReference type="Proteomes" id="UP000823775">
    <property type="component" value="Unassembled WGS sequence"/>
</dbReference>
<feature type="region of interest" description="Disordered" evidence="1">
    <location>
        <begin position="90"/>
        <end position="164"/>
    </location>
</feature>
<name>A0ABS8Y6L8_DATST</name>
<feature type="non-terminal residue" evidence="2">
    <location>
        <position position="1"/>
    </location>
</feature>
<proteinExistence type="predicted"/>
<dbReference type="EMBL" id="JACEIK010020570">
    <property type="protein sequence ID" value="MCE5166245.1"/>
    <property type="molecule type" value="Genomic_DNA"/>
</dbReference>
<comment type="caution">
    <text evidence="2">The sequence shown here is derived from an EMBL/GenBank/DDBJ whole genome shotgun (WGS) entry which is preliminary data.</text>
</comment>
<feature type="non-terminal residue" evidence="2">
    <location>
        <position position="164"/>
    </location>
</feature>
<protein>
    <submittedName>
        <fullName evidence="2">Uncharacterized protein</fullName>
    </submittedName>
</protein>
<gene>
    <name evidence="2" type="ORF">HAX54_016342</name>
</gene>
<accession>A0ABS8Y6L8</accession>